<sequence length="124" mass="13632">MGLVKSFRLDNGVIDSWPAILFALGVTAFLAYLGWLDAVWRATFILFGASYFGYAARGSLTSRLRSKYPNATHIWLVSIGLTSASLGVVTRMLFPSLQGGLTDYVWISISFSTILLFVMALLNN</sequence>
<keyword evidence="3" id="KW-1185">Reference proteome</keyword>
<evidence type="ECO:0000256" key="1">
    <source>
        <dbReference type="SAM" id="Phobius"/>
    </source>
</evidence>
<dbReference type="KEGG" id="amuc:Pan181_12060"/>
<name>A0A518AJV3_9BACT</name>
<feature type="transmembrane region" description="Helical" evidence="1">
    <location>
        <begin position="74"/>
        <end position="92"/>
    </location>
</feature>
<feature type="transmembrane region" description="Helical" evidence="1">
    <location>
        <begin position="12"/>
        <end position="32"/>
    </location>
</feature>
<dbReference type="AlphaFoldDB" id="A0A518AJV3"/>
<organism evidence="2 3">
    <name type="scientific">Aeoliella mucimassa</name>
    <dbReference type="NCBI Taxonomy" id="2527972"/>
    <lineage>
        <taxon>Bacteria</taxon>
        <taxon>Pseudomonadati</taxon>
        <taxon>Planctomycetota</taxon>
        <taxon>Planctomycetia</taxon>
        <taxon>Pirellulales</taxon>
        <taxon>Lacipirellulaceae</taxon>
        <taxon>Aeoliella</taxon>
    </lineage>
</organism>
<keyword evidence="1" id="KW-1133">Transmembrane helix</keyword>
<evidence type="ECO:0000313" key="2">
    <source>
        <dbReference type="EMBL" id="QDU55021.1"/>
    </source>
</evidence>
<dbReference type="EMBL" id="CP036278">
    <property type="protein sequence ID" value="QDU55021.1"/>
    <property type="molecule type" value="Genomic_DNA"/>
</dbReference>
<keyword evidence="1" id="KW-0472">Membrane</keyword>
<dbReference type="Proteomes" id="UP000315750">
    <property type="component" value="Chromosome"/>
</dbReference>
<proteinExistence type="predicted"/>
<feature type="transmembrane region" description="Helical" evidence="1">
    <location>
        <begin position="38"/>
        <end position="54"/>
    </location>
</feature>
<evidence type="ECO:0000313" key="3">
    <source>
        <dbReference type="Proteomes" id="UP000315750"/>
    </source>
</evidence>
<keyword evidence="1" id="KW-0812">Transmembrane</keyword>
<protein>
    <submittedName>
        <fullName evidence="2">Uncharacterized protein</fullName>
    </submittedName>
</protein>
<accession>A0A518AJV3</accession>
<feature type="transmembrane region" description="Helical" evidence="1">
    <location>
        <begin position="104"/>
        <end position="122"/>
    </location>
</feature>
<gene>
    <name evidence="2" type="ORF">Pan181_12060</name>
</gene>
<reference evidence="2 3" key="1">
    <citation type="submission" date="2019-02" db="EMBL/GenBank/DDBJ databases">
        <title>Deep-cultivation of Planctomycetes and their phenomic and genomic characterization uncovers novel biology.</title>
        <authorList>
            <person name="Wiegand S."/>
            <person name="Jogler M."/>
            <person name="Boedeker C."/>
            <person name="Pinto D."/>
            <person name="Vollmers J."/>
            <person name="Rivas-Marin E."/>
            <person name="Kohn T."/>
            <person name="Peeters S.H."/>
            <person name="Heuer A."/>
            <person name="Rast P."/>
            <person name="Oberbeckmann S."/>
            <person name="Bunk B."/>
            <person name="Jeske O."/>
            <person name="Meyerdierks A."/>
            <person name="Storesund J.E."/>
            <person name="Kallscheuer N."/>
            <person name="Luecker S."/>
            <person name="Lage O.M."/>
            <person name="Pohl T."/>
            <person name="Merkel B.J."/>
            <person name="Hornburger P."/>
            <person name="Mueller R.-W."/>
            <person name="Bruemmer F."/>
            <person name="Labrenz M."/>
            <person name="Spormann A.M."/>
            <person name="Op den Camp H."/>
            <person name="Overmann J."/>
            <person name="Amann R."/>
            <person name="Jetten M.S.M."/>
            <person name="Mascher T."/>
            <person name="Medema M.H."/>
            <person name="Devos D.P."/>
            <person name="Kaster A.-K."/>
            <person name="Ovreas L."/>
            <person name="Rohde M."/>
            <person name="Galperin M.Y."/>
            <person name="Jogler C."/>
        </authorList>
    </citation>
    <scope>NUCLEOTIDE SEQUENCE [LARGE SCALE GENOMIC DNA]</scope>
    <source>
        <strain evidence="2 3">Pan181</strain>
    </source>
</reference>